<feature type="domain" description="C2H2-type" evidence="1">
    <location>
        <begin position="207"/>
        <end position="234"/>
    </location>
</feature>
<feature type="domain" description="C2H2-type" evidence="1">
    <location>
        <begin position="276"/>
        <end position="305"/>
    </location>
</feature>
<dbReference type="EMBL" id="JBFCZG010000005">
    <property type="protein sequence ID" value="KAL3422432.1"/>
    <property type="molecule type" value="Genomic_DNA"/>
</dbReference>
<accession>A0ABR4PGI8</accession>
<protein>
    <submittedName>
        <fullName evidence="2">Zinc finger protein zic 4</fullName>
    </submittedName>
</protein>
<reference evidence="2 3" key="1">
    <citation type="submission" date="2024-06" db="EMBL/GenBank/DDBJ databases">
        <title>Complete genome of Phlyctema vagabunda strain 19-DSS-EL-015.</title>
        <authorList>
            <person name="Fiorenzani C."/>
        </authorList>
    </citation>
    <scope>NUCLEOTIDE SEQUENCE [LARGE SCALE GENOMIC DNA]</scope>
    <source>
        <strain evidence="2 3">19-DSS-EL-015</strain>
    </source>
</reference>
<dbReference type="SMART" id="SM00355">
    <property type="entry name" value="ZnF_C2H2"/>
    <property type="match status" value="6"/>
</dbReference>
<dbReference type="Proteomes" id="UP001629113">
    <property type="component" value="Unassembled WGS sequence"/>
</dbReference>
<feature type="domain" description="C2H2-type" evidence="1">
    <location>
        <begin position="176"/>
        <end position="203"/>
    </location>
</feature>
<name>A0ABR4PGI8_9HELO</name>
<evidence type="ECO:0000313" key="3">
    <source>
        <dbReference type="Proteomes" id="UP001629113"/>
    </source>
</evidence>
<dbReference type="InterPro" id="IPR013087">
    <property type="entry name" value="Znf_C2H2_type"/>
</dbReference>
<feature type="domain" description="C2H2-type" evidence="1">
    <location>
        <begin position="310"/>
        <end position="338"/>
    </location>
</feature>
<organism evidence="2 3">
    <name type="scientific">Phlyctema vagabunda</name>
    <dbReference type="NCBI Taxonomy" id="108571"/>
    <lineage>
        <taxon>Eukaryota</taxon>
        <taxon>Fungi</taxon>
        <taxon>Dikarya</taxon>
        <taxon>Ascomycota</taxon>
        <taxon>Pezizomycotina</taxon>
        <taxon>Leotiomycetes</taxon>
        <taxon>Helotiales</taxon>
        <taxon>Dermateaceae</taxon>
        <taxon>Phlyctema</taxon>
    </lineage>
</organism>
<proteinExistence type="predicted"/>
<dbReference type="Gene3D" id="3.30.160.60">
    <property type="entry name" value="Classic Zinc Finger"/>
    <property type="match status" value="1"/>
</dbReference>
<keyword evidence="3" id="KW-1185">Reference proteome</keyword>
<evidence type="ECO:0000259" key="1">
    <source>
        <dbReference type="SMART" id="SM00355"/>
    </source>
</evidence>
<evidence type="ECO:0000313" key="2">
    <source>
        <dbReference type="EMBL" id="KAL3422432.1"/>
    </source>
</evidence>
<comment type="caution">
    <text evidence="2">The sequence shown here is derived from an EMBL/GenBank/DDBJ whole genome shotgun (WGS) entry which is preliminary data.</text>
</comment>
<sequence>MTQSSDEDYYMVPGGADALMYDVIGEPTELLQAYYEPMDFRNDLTSHSTCSATDYGPWAFCTFRSLSYSEFEHYPAICDAESTFDPLECSLSSDSLAADEPSSLFALSGRKIEDSGFESTRADSPPASHEITEPQHRCHFTECPSGPFETAFDFKVHLKQHSEKICDADTAAARPRRCPWPRCCSKALFKTRTQLQTHLDNIHVSPLQCTEAGCTHRTPFRSKYDLKRHVQTMHDGKREPQYACPYVGCRATTRTFARKDKWLMHLRSAHLFAEHPRCPLNHCSVGRDDGIASQHELVKHIMKRHGSSSYECAIGSCGAQRSSRFDDFMLYRHLESCHGMCDRDIATARNAATLESDRTVKMAQLRTPESYIDCTECMSD</sequence>
<gene>
    <name evidence="2" type="ORF">PVAG01_06588</name>
</gene>
<feature type="domain" description="C2H2-type" evidence="1">
    <location>
        <begin position="136"/>
        <end position="161"/>
    </location>
</feature>
<feature type="domain" description="C2H2-type" evidence="1">
    <location>
        <begin position="242"/>
        <end position="270"/>
    </location>
</feature>